<proteinExistence type="predicted"/>
<protein>
    <submittedName>
        <fullName evidence="2">Uncharacterized protein</fullName>
    </submittedName>
</protein>
<evidence type="ECO:0000313" key="2">
    <source>
        <dbReference type="EMBL" id="PYH44745.1"/>
    </source>
</evidence>
<reference evidence="2 3" key="1">
    <citation type="submission" date="2016-12" db="EMBL/GenBank/DDBJ databases">
        <title>The genomes of Aspergillus section Nigri reveals drivers in fungal speciation.</title>
        <authorList>
            <consortium name="DOE Joint Genome Institute"/>
            <person name="Vesth T.C."/>
            <person name="Nybo J."/>
            <person name="Theobald S."/>
            <person name="Brandl J."/>
            <person name="Frisvad J.C."/>
            <person name="Nielsen K.F."/>
            <person name="Lyhne E.K."/>
            <person name="Kogle M.E."/>
            <person name="Kuo A."/>
            <person name="Riley R."/>
            <person name="Clum A."/>
            <person name="Nolan M."/>
            <person name="Lipzen A."/>
            <person name="Salamov A."/>
            <person name="Henrissat B."/>
            <person name="Wiebenga A."/>
            <person name="De Vries R.P."/>
            <person name="Grigoriev I.V."/>
            <person name="Mortensen U.H."/>
            <person name="Andersen M.R."/>
            <person name="Baker S.E."/>
        </authorList>
    </citation>
    <scope>NUCLEOTIDE SEQUENCE [LARGE SCALE GENOMIC DNA]</scope>
    <source>
        <strain evidence="2 3">JOP 1030-1</strain>
    </source>
</reference>
<feature type="chain" id="PRO_5016352222" evidence="1">
    <location>
        <begin position="22"/>
        <end position="117"/>
    </location>
</feature>
<accession>A0A318ZBC3</accession>
<dbReference type="GeneID" id="37080884"/>
<dbReference type="AlphaFoldDB" id="A0A318ZBC3"/>
<name>A0A318ZBC3_9EURO</name>
<keyword evidence="3" id="KW-1185">Reference proteome</keyword>
<organism evidence="2 3">
    <name type="scientific">Aspergillus saccharolyticus JOP 1030-1</name>
    <dbReference type="NCBI Taxonomy" id="1450539"/>
    <lineage>
        <taxon>Eukaryota</taxon>
        <taxon>Fungi</taxon>
        <taxon>Dikarya</taxon>
        <taxon>Ascomycota</taxon>
        <taxon>Pezizomycotina</taxon>
        <taxon>Eurotiomycetes</taxon>
        <taxon>Eurotiomycetidae</taxon>
        <taxon>Eurotiales</taxon>
        <taxon>Aspergillaceae</taxon>
        <taxon>Aspergillus</taxon>
        <taxon>Aspergillus subgen. Circumdati</taxon>
    </lineage>
</organism>
<dbReference type="RefSeq" id="XP_025430727.1">
    <property type="nucleotide sequence ID" value="XM_025579655.1"/>
</dbReference>
<evidence type="ECO:0000313" key="3">
    <source>
        <dbReference type="Proteomes" id="UP000248349"/>
    </source>
</evidence>
<gene>
    <name evidence="2" type="ORF">BP01DRAFT_423950</name>
</gene>
<sequence length="117" mass="13391">MLTSCLIIFIMSSTAIPVSNPERISGLPRNAALFRKLARPLREFYDTIYVPGFWKAMLHVCDFTKLEDFVQQLELSAMNKEAFEVKIDTVNKIFRDLEISFVGGLSRASAERLAMWI</sequence>
<dbReference type="Proteomes" id="UP000248349">
    <property type="component" value="Unassembled WGS sequence"/>
</dbReference>
<dbReference type="EMBL" id="KZ821235">
    <property type="protein sequence ID" value="PYH44745.1"/>
    <property type="molecule type" value="Genomic_DNA"/>
</dbReference>
<feature type="signal peptide" evidence="1">
    <location>
        <begin position="1"/>
        <end position="21"/>
    </location>
</feature>
<keyword evidence="1" id="KW-0732">Signal</keyword>
<evidence type="ECO:0000256" key="1">
    <source>
        <dbReference type="SAM" id="SignalP"/>
    </source>
</evidence>